<dbReference type="Proteomes" id="UP000309016">
    <property type="component" value="Chromosome"/>
</dbReference>
<sequence>MWNDNETNSDFIDYQHLVNAVTSIVNNVNLLPCSIGVFGDWGSGKSSLMRMVEETYLGYPVGQVHLV</sequence>
<dbReference type="EMBL" id="CP040812">
    <property type="protein sequence ID" value="QCY68061.1"/>
    <property type="molecule type" value="Genomic_DNA"/>
</dbReference>
<evidence type="ECO:0000313" key="3">
    <source>
        <dbReference type="Proteomes" id="UP000309016"/>
    </source>
</evidence>
<dbReference type="InterPro" id="IPR027417">
    <property type="entry name" value="P-loop_NTPase"/>
</dbReference>
<accession>A0A5B7X0D1</accession>
<dbReference type="SUPFAM" id="SSF52540">
    <property type="entry name" value="P-loop containing nucleoside triphosphate hydrolases"/>
    <property type="match status" value="1"/>
</dbReference>
<organism evidence="2 3">
    <name type="scientific">Antarcticibacterium flavum</name>
    <dbReference type="NCBI Taxonomy" id="2058175"/>
    <lineage>
        <taxon>Bacteria</taxon>
        <taxon>Pseudomonadati</taxon>
        <taxon>Bacteroidota</taxon>
        <taxon>Flavobacteriia</taxon>
        <taxon>Flavobacteriales</taxon>
        <taxon>Flavobacteriaceae</taxon>
        <taxon>Antarcticibacterium</taxon>
    </lineage>
</organism>
<evidence type="ECO:0000313" key="2">
    <source>
        <dbReference type="EMBL" id="QCY68061.1"/>
    </source>
</evidence>
<dbReference type="AlphaFoldDB" id="A0A5B7X0D1"/>
<feature type="domain" description="KAP NTPase" evidence="1">
    <location>
        <begin position="14"/>
        <end position="55"/>
    </location>
</feature>
<dbReference type="RefSeq" id="WP_139064651.1">
    <property type="nucleotide sequence ID" value="NZ_CP040812.1"/>
</dbReference>
<dbReference type="KEGG" id="afla:FHG64_00855"/>
<dbReference type="Pfam" id="PF07693">
    <property type="entry name" value="KAP_NTPase"/>
    <property type="match status" value="1"/>
</dbReference>
<name>A0A5B7X0D1_9FLAO</name>
<dbReference type="InterPro" id="IPR011646">
    <property type="entry name" value="KAP_P-loop"/>
</dbReference>
<reference evidence="2 3" key="1">
    <citation type="submission" date="2019-06" db="EMBL/GenBank/DDBJ databases">
        <title>Complete genome sequence of Antarcticibacterium flavum KCTC 52984T from an Antarctic marine sediment.</title>
        <authorList>
            <person name="Lee Y.M."/>
            <person name="Shin S.C."/>
        </authorList>
    </citation>
    <scope>NUCLEOTIDE SEQUENCE [LARGE SCALE GENOMIC DNA]</scope>
    <source>
        <strain evidence="2 3">KCTC 52984</strain>
    </source>
</reference>
<gene>
    <name evidence="2" type="ORF">FHG64_00855</name>
</gene>
<proteinExistence type="predicted"/>
<keyword evidence="3" id="KW-1185">Reference proteome</keyword>
<protein>
    <recommendedName>
        <fullName evidence="1">KAP NTPase domain-containing protein</fullName>
    </recommendedName>
</protein>
<dbReference type="OrthoDB" id="88903at2"/>
<evidence type="ECO:0000259" key="1">
    <source>
        <dbReference type="Pfam" id="PF07693"/>
    </source>
</evidence>